<dbReference type="Gene3D" id="3.20.20.370">
    <property type="entry name" value="Glycoside hydrolase/deacetylase"/>
    <property type="match status" value="1"/>
</dbReference>
<evidence type="ECO:0000256" key="4">
    <source>
        <dbReference type="ARBA" id="ARBA00032976"/>
    </source>
</evidence>
<reference evidence="6 7" key="1">
    <citation type="submission" date="2020-08" db="EMBL/GenBank/DDBJ databases">
        <title>Genomic Encyclopedia of Type Strains, Phase IV (KMG-IV): sequencing the most valuable type-strain genomes for metagenomic binning, comparative biology and taxonomic classification.</title>
        <authorList>
            <person name="Goeker M."/>
        </authorList>
    </citation>
    <scope>NUCLEOTIDE SEQUENCE [LARGE SCALE GENOMIC DNA]</scope>
    <source>
        <strain evidence="6 7">DSM 100021</strain>
    </source>
</reference>
<comment type="caution">
    <text evidence="6">The sequence shown here is derived from an EMBL/GenBank/DDBJ whole genome shotgun (WGS) entry which is preliminary data.</text>
</comment>
<dbReference type="PANTHER" id="PTHR10587:SF134">
    <property type="entry name" value="SECRETED PROTEIN"/>
    <property type="match status" value="1"/>
</dbReference>
<evidence type="ECO:0000256" key="1">
    <source>
        <dbReference type="ARBA" id="ARBA00003236"/>
    </source>
</evidence>
<dbReference type="GO" id="GO:0005975">
    <property type="term" value="P:carbohydrate metabolic process"/>
    <property type="evidence" value="ECO:0007669"/>
    <property type="project" value="InterPro"/>
</dbReference>
<comment type="function">
    <text evidence="1">Is involved in generating a small heat-stable compound (Nod), an acylated oligomer of N-acetylglucosamine, that stimulates mitosis in various plant protoplasts.</text>
</comment>
<organism evidence="6 7">
    <name type="scientific">Allorhizobium taibaishanense</name>
    <dbReference type="NCBI Taxonomy" id="887144"/>
    <lineage>
        <taxon>Bacteria</taxon>
        <taxon>Pseudomonadati</taxon>
        <taxon>Pseudomonadota</taxon>
        <taxon>Alphaproteobacteria</taxon>
        <taxon>Hyphomicrobiales</taxon>
        <taxon>Rhizobiaceae</taxon>
        <taxon>Rhizobium/Agrobacterium group</taxon>
        <taxon>Allorhizobium</taxon>
    </lineage>
</organism>
<protein>
    <recommendedName>
        <fullName evidence="3">Chitooligosaccharide deacetylase</fullName>
    </recommendedName>
    <alternativeName>
        <fullName evidence="4">Nodulation protein B</fullName>
    </alternativeName>
</protein>
<dbReference type="PROSITE" id="PS51677">
    <property type="entry name" value="NODB"/>
    <property type="match status" value="1"/>
</dbReference>
<evidence type="ECO:0000259" key="5">
    <source>
        <dbReference type="PROSITE" id="PS51677"/>
    </source>
</evidence>
<dbReference type="InterPro" id="IPR011330">
    <property type="entry name" value="Glyco_hydro/deAcase_b/a-brl"/>
</dbReference>
<dbReference type="GO" id="GO:0016810">
    <property type="term" value="F:hydrolase activity, acting on carbon-nitrogen (but not peptide) bonds"/>
    <property type="evidence" value="ECO:0007669"/>
    <property type="project" value="InterPro"/>
</dbReference>
<evidence type="ECO:0000313" key="6">
    <source>
        <dbReference type="EMBL" id="MBB4007228.1"/>
    </source>
</evidence>
<evidence type="ECO:0000256" key="3">
    <source>
        <dbReference type="ARBA" id="ARBA00020071"/>
    </source>
</evidence>
<dbReference type="SUPFAM" id="SSF88713">
    <property type="entry name" value="Glycoside hydrolase/deacetylase"/>
    <property type="match status" value="1"/>
</dbReference>
<dbReference type="AlphaFoldDB" id="A0A7W6HLK9"/>
<feature type="domain" description="NodB homology" evidence="5">
    <location>
        <begin position="96"/>
        <end position="303"/>
    </location>
</feature>
<sequence>MRNGLNIGSGLRLEHPALNRGRHDAVAFCFHAFPGAKPLHTFAANALSRAAWLALMLTASAAPVLAAQTAIPQPKVAEQKLIEPKLHIQPAPKGTVQVAVTLDACMGRTDPRILSTLIDENIKATIFVTGRWIRTNPQTVAVLKSRPDLFEVENHGENHIPAVDYPTTVYGIPAAGSPEAVSKEVTGGADAMRAAGFAPPHWYRDATAKYSPSAIAEIKAMGYEVAGFSVNGDSGSLLGAKETEQQFARAKNGDVLIAHINQPTHAAGEGVAAGLKALKARGVVFVHLNEAAQVQPVKGQPVN</sequence>
<comment type="similarity">
    <text evidence="2">Belongs to the polysaccharide deacetylase family.</text>
</comment>
<evidence type="ECO:0000256" key="2">
    <source>
        <dbReference type="ARBA" id="ARBA00010973"/>
    </source>
</evidence>
<gene>
    <name evidence="6" type="ORF">GGQ71_001491</name>
</gene>
<name>A0A7W6HLK9_9HYPH</name>
<dbReference type="PANTHER" id="PTHR10587">
    <property type="entry name" value="GLYCOSYL TRANSFERASE-RELATED"/>
    <property type="match status" value="1"/>
</dbReference>
<dbReference type="Pfam" id="PF01522">
    <property type="entry name" value="Polysacc_deac_1"/>
    <property type="match status" value="1"/>
</dbReference>
<proteinExistence type="inferred from homology"/>
<dbReference type="EMBL" id="JACIED010000002">
    <property type="protein sequence ID" value="MBB4007228.1"/>
    <property type="molecule type" value="Genomic_DNA"/>
</dbReference>
<evidence type="ECO:0000313" key="7">
    <source>
        <dbReference type="Proteomes" id="UP000544107"/>
    </source>
</evidence>
<dbReference type="Proteomes" id="UP000544107">
    <property type="component" value="Unassembled WGS sequence"/>
</dbReference>
<accession>A0A7W6HLK9</accession>
<dbReference type="InterPro" id="IPR002509">
    <property type="entry name" value="NODB_dom"/>
</dbReference>
<dbReference type="InterPro" id="IPR050248">
    <property type="entry name" value="Polysacc_deacetylase_ArnD"/>
</dbReference>